<keyword evidence="8" id="KW-0969">Cilium</keyword>
<name>A0ABS8CNA0_9RHOB</name>
<keyword evidence="8" id="KW-0282">Flagellum</keyword>
<comment type="subcellular location">
    <subcellularLocation>
        <location evidence="1">Cell membrane</location>
        <topology evidence="1">Multi-pass membrane protein</topology>
    </subcellularLocation>
</comment>
<feature type="transmembrane region" description="Helical" evidence="7">
    <location>
        <begin position="141"/>
        <end position="160"/>
    </location>
</feature>
<comment type="similarity">
    <text evidence="2">Belongs to the FliR/MopE/SpaR family.</text>
</comment>
<organism evidence="8 9">
    <name type="scientific">Pseudogemmobacter faecipullorum</name>
    <dbReference type="NCBI Taxonomy" id="2755041"/>
    <lineage>
        <taxon>Bacteria</taxon>
        <taxon>Pseudomonadati</taxon>
        <taxon>Pseudomonadota</taxon>
        <taxon>Alphaproteobacteria</taxon>
        <taxon>Rhodobacterales</taxon>
        <taxon>Paracoccaceae</taxon>
        <taxon>Pseudogemmobacter</taxon>
    </lineage>
</organism>
<reference evidence="8 9" key="1">
    <citation type="submission" date="2020-07" db="EMBL/GenBank/DDBJ databases">
        <title>Pseudogemmobacter sp. nov., isolated from poultry manure in Taiwan.</title>
        <authorList>
            <person name="Lin S.-Y."/>
            <person name="Tang Y.-S."/>
            <person name="Young C.-C."/>
        </authorList>
    </citation>
    <scope>NUCLEOTIDE SEQUENCE [LARGE SCALE GENOMIC DNA]</scope>
    <source>
        <strain evidence="8 9">CC-YST710</strain>
    </source>
</reference>
<proteinExistence type="inferred from homology"/>
<dbReference type="PANTHER" id="PTHR30065:SF1">
    <property type="entry name" value="SURFACE PRESENTATION OF ANTIGENS PROTEIN SPAR"/>
    <property type="match status" value="1"/>
</dbReference>
<evidence type="ECO:0000313" key="9">
    <source>
        <dbReference type="Proteomes" id="UP001198571"/>
    </source>
</evidence>
<evidence type="ECO:0000256" key="1">
    <source>
        <dbReference type="ARBA" id="ARBA00004651"/>
    </source>
</evidence>
<feature type="transmembrane region" description="Helical" evidence="7">
    <location>
        <begin position="208"/>
        <end position="235"/>
    </location>
</feature>
<evidence type="ECO:0000313" key="8">
    <source>
        <dbReference type="EMBL" id="MCB5410882.1"/>
    </source>
</evidence>
<keyword evidence="3" id="KW-1003">Cell membrane</keyword>
<keyword evidence="4 7" id="KW-0812">Transmembrane</keyword>
<dbReference type="Pfam" id="PF01311">
    <property type="entry name" value="Bac_export_1"/>
    <property type="match status" value="1"/>
</dbReference>
<feature type="transmembrane region" description="Helical" evidence="7">
    <location>
        <begin position="175"/>
        <end position="196"/>
    </location>
</feature>
<evidence type="ECO:0000256" key="7">
    <source>
        <dbReference type="SAM" id="Phobius"/>
    </source>
</evidence>
<dbReference type="PANTHER" id="PTHR30065">
    <property type="entry name" value="FLAGELLAR BIOSYNTHETIC PROTEIN FLIR"/>
    <property type="match status" value="1"/>
</dbReference>
<evidence type="ECO:0000256" key="5">
    <source>
        <dbReference type="ARBA" id="ARBA00022989"/>
    </source>
</evidence>
<dbReference type="PRINTS" id="PR00953">
    <property type="entry name" value="TYPE3IMRPROT"/>
</dbReference>
<keyword evidence="5 7" id="KW-1133">Transmembrane helix</keyword>
<comment type="caution">
    <text evidence="8">The sequence shown here is derived from an EMBL/GenBank/DDBJ whole genome shotgun (WGS) entry which is preliminary data.</text>
</comment>
<sequence length="248" mass="26107">MVELLVQTQIAAVLIAFARIGTALIFLPGLGEMRIPGRHRLALGLILSLGLMPAIPVTPPEQTAQLALLLAREALIGLYIGAGARILFAALQALGAFIANVTSLSSALAAGDTGYEGSTAITSLLTMAGLALLFATDSHHLMLRGLFLSYELIPAGWLPLSDLTGQIARLVARSFYIAALMGAPFFLLAVVLNLGLGLANRVMPSMPVFFVAGPVNIALGLGLLMLASPAILAWFSDDFARFFLELRP</sequence>
<protein>
    <submittedName>
        <fullName evidence="8">Flagellar biosynthetic protein FliR</fullName>
    </submittedName>
</protein>
<accession>A0ABS8CNA0</accession>
<dbReference type="Proteomes" id="UP001198571">
    <property type="component" value="Unassembled WGS sequence"/>
</dbReference>
<dbReference type="EMBL" id="JACDXX010000011">
    <property type="protein sequence ID" value="MCB5410882.1"/>
    <property type="molecule type" value="Genomic_DNA"/>
</dbReference>
<feature type="transmembrane region" description="Helical" evidence="7">
    <location>
        <begin position="117"/>
        <end position="134"/>
    </location>
</feature>
<dbReference type="InterPro" id="IPR002010">
    <property type="entry name" value="T3SS_IM_R"/>
</dbReference>
<evidence type="ECO:0000256" key="3">
    <source>
        <dbReference type="ARBA" id="ARBA00022475"/>
    </source>
</evidence>
<evidence type="ECO:0000256" key="6">
    <source>
        <dbReference type="ARBA" id="ARBA00023136"/>
    </source>
</evidence>
<evidence type="ECO:0000256" key="2">
    <source>
        <dbReference type="ARBA" id="ARBA00009772"/>
    </source>
</evidence>
<keyword evidence="8" id="KW-0966">Cell projection</keyword>
<keyword evidence="9" id="KW-1185">Reference proteome</keyword>
<feature type="transmembrane region" description="Helical" evidence="7">
    <location>
        <begin position="6"/>
        <end position="29"/>
    </location>
</feature>
<evidence type="ECO:0000256" key="4">
    <source>
        <dbReference type="ARBA" id="ARBA00022692"/>
    </source>
</evidence>
<gene>
    <name evidence="8" type="ORF">H0485_12840</name>
</gene>
<keyword evidence="6 7" id="KW-0472">Membrane</keyword>